<dbReference type="Gene3D" id="3.40.109.10">
    <property type="entry name" value="NADH Oxidase"/>
    <property type="match status" value="1"/>
</dbReference>
<dbReference type="PANTHER" id="PTHR43673">
    <property type="entry name" value="NAD(P)H NITROREDUCTASE YDGI-RELATED"/>
    <property type="match status" value="1"/>
</dbReference>
<keyword evidence="2" id="KW-0560">Oxidoreductase</keyword>
<dbReference type="Gene3D" id="2.20.180.10">
    <property type="entry name" value="putative fmn-dependent nitroreductase like domains"/>
    <property type="match status" value="1"/>
</dbReference>
<feature type="domain" description="Nitroreductase" evidence="3">
    <location>
        <begin position="100"/>
        <end position="150"/>
    </location>
</feature>
<dbReference type="InterPro" id="IPR029479">
    <property type="entry name" value="Nitroreductase"/>
</dbReference>
<dbReference type="PANTHER" id="PTHR43673:SF10">
    <property type="entry name" value="NADH DEHYDROGENASE_NAD(P)H NITROREDUCTASE XCC3605-RELATED"/>
    <property type="match status" value="1"/>
</dbReference>
<name>A0A1G7CRG9_9BACT</name>
<evidence type="ECO:0000256" key="2">
    <source>
        <dbReference type="ARBA" id="ARBA00023002"/>
    </source>
</evidence>
<proteinExistence type="inferred from homology"/>
<gene>
    <name evidence="4" type="ORF">SAMN05661003_11084</name>
</gene>
<dbReference type="GO" id="GO:0016491">
    <property type="term" value="F:oxidoreductase activity"/>
    <property type="evidence" value="ECO:0007669"/>
    <property type="project" value="UniProtKB-KW"/>
</dbReference>
<dbReference type="CDD" id="cd02062">
    <property type="entry name" value="Nitro_FMN_reductase"/>
    <property type="match status" value="1"/>
</dbReference>
<sequence>MLKDLLQRNRSYRRFAQEVLIAEDQLRELVALTRLCGAAANLQPLRYLLSVEPQRNSRIFRHLGWAGYLKDWAGPVEGERPSAYIVVLGDTTISENFGCDLGIAAQTLLLGAVEQGLGGCMIASMQKQKLREEFDIPTRFEILLVIALGKPVEQVRLVDKEPAGDIKYWRDSAGVHYVPKRTLDHLILPWPEDLV</sequence>
<evidence type="ECO:0000313" key="5">
    <source>
        <dbReference type="Proteomes" id="UP000243205"/>
    </source>
</evidence>
<accession>A0A1G7CRG9</accession>
<dbReference type="STRING" id="57664.SAMN05661003_11084"/>
<dbReference type="Pfam" id="PF00881">
    <property type="entry name" value="Nitroreductase"/>
    <property type="match status" value="1"/>
</dbReference>
<evidence type="ECO:0000313" key="4">
    <source>
        <dbReference type="EMBL" id="SDE41928.1"/>
    </source>
</evidence>
<protein>
    <submittedName>
        <fullName evidence="4">Nitroreductase</fullName>
    </submittedName>
</protein>
<dbReference type="AlphaFoldDB" id="A0A1G7CRG9"/>
<dbReference type="Proteomes" id="UP000243205">
    <property type="component" value="Unassembled WGS sequence"/>
</dbReference>
<dbReference type="SUPFAM" id="SSF55469">
    <property type="entry name" value="FMN-dependent nitroreductase-like"/>
    <property type="match status" value="1"/>
</dbReference>
<reference evidence="5" key="1">
    <citation type="submission" date="2016-10" db="EMBL/GenBank/DDBJ databases">
        <authorList>
            <person name="Varghese N."/>
            <person name="Submissions S."/>
        </authorList>
    </citation>
    <scope>NUCLEOTIDE SEQUENCE [LARGE SCALE GENOMIC DNA]</scope>
    <source>
        <strain evidence="5">DSM 8987</strain>
    </source>
</reference>
<organism evidence="4 5">
    <name type="scientific">Desulfuromonas thiophila</name>
    <dbReference type="NCBI Taxonomy" id="57664"/>
    <lineage>
        <taxon>Bacteria</taxon>
        <taxon>Pseudomonadati</taxon>
        <taxon>Thermodesulfobacteriota</taxon>
        <taxon>Desulfuromonadia</taxon>
        <taxon>Desulfuromonadales</taxon>
        <taxon>Desulfuromonadaceae</taxon>
        <taxon>Desulfuromonas</taxon>
    </lineage>
</organism>
<dbReference type="OrthoDB" id="9804207at2"/>
<dbReference type="RefSeq" id="WP_092078968.1">
    <property type="nucleotide sequence ID" value="NZ_FNAQ01000010.1"/>
</dbReference>
<dbReference type="EMBL" id="FNAQ01000010">
    <property type="protein sequence ID" value="SDE41928.1"/>
    <property type="molecule type" value="Genomic_DNA"/>
</dbReference>
<evidence type="ECO:0000259" key="3">
    <source>
        <dbReference type="Pfam" id="PF00881"/>
    </source>
</evidence>
<comment type="similarity">
    <text evidence="1">Belongs to the nitroreductase family.</text>
</comment>
<dbReference type="InterPro" id="IPR023312">
    <property type="entry name" value="Put_nitroreductase_C_bac"/>
</dbReference>
<keyword evidence="5" id="KW-1185">Reference proteome</keyword>
<dbReference type="InterPro" id="IPR000415">
    <property type="entry name" value="Nitroreductase-like"/>
</dbReference>
<evidence type="ECO:0000256" key="1">
    <source>
        <dbReference type="ARBA" id="ARBA00007118"/>
    </source>
</evidence>